<protein>
    <submittedName>
        <fullName evidence="1">Uncharacterized protein</fullName>
    </submittedName>
</protein>
<comment type="caution">
    <text evidence="1">The sequence shown here is derived from an EMBL/GenBank/DDBJ whole genome shotgun (WGS) entry which is preliminary data.</text>
</comment>
<gene>
    <name evidence="1" type="ORF">LOK49_LG12G01378</name>
</gene>
<accession>A0ACC0FWH3</accession>
<proteinExistence type="predicted"/>
<dbReference type="EMBL" id="CM045770">
    <property type="protein sequence ID" value="KAI7992909.1"/>
    <property type="molecule type" value="Genomic_DNA"/>
</dbReference>
<evidence type="ECO:0000313" key="2">
    <source>
        <dbReference type="Proteomes" id="UP001060215"/>
    </source>
</evidence>
<evidence type="ECO:0000313" key="1">
    <source>
        <dbReference type="EMBL" id="KAI7992909.1"/>
    </source>
</evidence>
<reference evidence="1 2" key="1">
    <citation type="journal article" date="2022" name="Plant J.">
        <title>Chromosome-level genome of Camellia lanceoleosa provides a valuable resource for understanding genome evolution and self-incompatibility.</title>
        <authorList>
            <person name="Gong W."/>
            <person name="Xiao S."/>
            <person name="Wang L."/>
            <person name="Liao Z."/>
            <person name="Chang Y."/>
            <person name="Mo W."/>
            <person name="Hu G."/>
            <person name="Li W."/>
            <person name="Zhao G."/>
            <person name="Zhu H."/>
            <person name="Hu X."/>
            <person name="Ji K."/>
            <person name="Xiang X."/>
            <person name="Song Q."/>
            <person name="Yuan D."/>
            <person name="Jin S."/>
            <person name="Zhang L."/>
        </authorList>
    </citation>
    <scope>NUCLEOTIDE SEQUENCE [LARGE SCALE GENOMIC DNA]</scope>
    <source>
        <strain evidence="1">SQ_2022a</strain>
    </source>
</reference>
<organism evidence="1 2">
    <name type="scientific">Camellia lanceoleosa</name>
    <dbReference type="NCBI Taxonomy" id="1840588"/>
    <lineage>
        <taxon>Eukaryota</taxon>
        <taxon>Viridiplantae</taxon>
        <taxon>Streptophyta</taxon>
        <taxon>Embryophyta</taxon>
        <taxon>Tracheophyta</taxon>
        <taxon>Spermatophyta</taxon>
        <taxon>Magnoliopsida</taxon>
        <taxon>eudicotyledons</taxon>
        <taxon>Gunneridae</taxon>
        <taxon>Pentapetalae</taxon>
        <taxon>asterids</taxon>
        <taxon>Ericales</taxon>
        <taxon>Theaceae</taxon>
        <taxon>Camellia</taxon>
    </lineage>
</organism>
<name>A0ACC0FWH3_9ERIC</name>
<sequence>MCGLSAILTLENSDTPSSALLPFPNSLLFSLSLSGFLGCPPDLQVVLGTLSCAFRIRVLLLGIHVPLEASDQFEDCFSCKVPDLL</sequence>
<keyword evidence="2" id="KW-1185">Reference proteome</keyword>
<dbReference type="Proteomes" id="UP001060215">
    <property type="component" value="Chromosome 13"/>
</dbReference>